<evidence type="ECO:0000256" key="1">
    <source>
        <dbReference type="SAM" id="MobiDB-lite"/>
    </source>
</evidence>
<organism evidence="3 4">
    <name type="scientific">Tropicibacter naphthalenivorans</name>
    <dbReference type="NCBI Taxonomy" id="441103"/>
    <lineage>
        <taxon>Bacteria</taxon>
        <taxon>Pseudomonadati</taxon>
        <taxon>Pseudomonadota</taxon>
        <taxon>Alphaproteobacteria</taxon>
        <taxon>Rhodobacterales</taxon>
        <taxon>Roseobacteraceae</taxon>
        <taxon>Tropicibacter</taxon>
    </lineage>
</organism>
<keyword evidence="3" id="KW-0969">Cilium</keyword>
<dbReference type="InterPro" id="IPR001543">
    <property type="entry name" value="FliN-like_C"/>
</dbReference>
<evidence type="ECO:0000313" key="3">
    <source>
        <dbReference type="EMBL" id="CUH82647.1"/>
    </source>
</evidence>
<dbReference type="InterPro" id="IPR036429">
    <property type="entry name" value="SpoA-like_sf"/>
</dbReference>
<feature type="domain" description="Flagellar motor switch protein FliN-like C-terminal" evidence="2">
    <location>
        <begin position="194"/>
        <end position="262"/>
    </location>
</feature>
<keyword evidence="4" id="KW-1185">Reference proteome</keyword>
<dbReference type="EMBL" id="CYSE01000018">
    <property type="protein sequence ID" value="CUH82647.1"/>
    <property type="molecule type" value="Genomic_DNA"/>
</dbReference>
<accession>A0A0P1H3S1</accession>
<dbReference type="Gene3D" id="2.30.330.10">
    <property type="entry name" value="SpoA-like"/>
    <property type="match status" value="1"/>
</dbReference>
<dbReference type="AlphaFoldDB" id="A0A0P1H3S1"/>
<dbReference type="SUPFAM" id="SSF101801">
    <property type="entry name" value="Surface presentation of antigens (SPOA)"/>
    <property type="match status" value="1"/>
</dbReference>
<evidence type="ECO:0000259" key="2">
    <source>
        <dbReference type="Pfam" id="PF01052"/>
    </source>
</evidence>
<dbReference type="Pfam" id="PF01052">
    <property type="entry name" value="FliMN_C"/>
    <property type="match status" value="1"/>
</dbReference>
<dbReference type="RefSeq" id="WP_244875418.1">
    <property type="nucleotide sequence ID" value="NZ_CYSE01000018.1"/>
</dbReference>
<protein>
    <submittedName>
        <fullName evidence="3">Flagellar motor switch protein FliM</fullName>
    </submittedName>
</protein>
<feature type="compositionally biased region" description="Gly residues" evidence="1">
    <location>
        <begin position="307"/>
        <end position="321"/>
    </location>
</feature>
<dbReference type="Proteomes" id="UP000054935">
    <property type="component" value="Unassembled WGS sequence"/>
</dbReference>
<feature type="compositionally biased region" description="Acidic residues" evidence="1">
    <location>
        <begin position="342"/>
        <end position="364"/>
    </location>
</feature>
<name>A0A0P1H3S1_9RHOB</name>
<keyword evidence="3" id="KW-0282">Flagellum</keyword>
<reference evidence="3 4" key="1">
    <citation type="submission" date="2015-09" db="EMBL/GenBank/DDBJ databases">
        <authorList>
            <consortium name="Swine Surveillance"/>
        </authorList>
    </citation>
    <scope>NUCLEOTIDE SEQUENCE [LARGE SCALE GENOMIC DNA]</scope>
    <source>
        <strain evidence="3 4">CECT 7648</strain>
    </source>
</reference>
<keyword evidence="3" id="KW-0966">Cell projection</keyword>
<proteinExistence type="predicted"/>
<gene>
    <name evidence="3" type="ORF">TRN7648_04189</name>
</gene>
<dbReference type="STRING" id="441103.TRN7648_04189"/>
<feature type="region of interest" description="Disordered" evidence="1">
    <location>
        <begin position="307"/>
        <end position="364"/>
    </location>
</feature>
<sequence length="385" mass="40609">MSPSKALRRALSRTADLLWDLALVTQNVTIESLDQDGVVDSLGPQDLLLLMDGPDGTTGLAAIDREIMTGIIEVQTILQVTQIPIDPERVLTPTDAAMMAPLLDGTLELMSGYLVDHPLKAEIEGFKFGAMLEDARTASLLLDAHGYRAFRADMDLALGRRKGRLSIILPEVKKKAKKSGEEAGKAGPGPYEELLSRVPARLDAVLTRIKLPLGRAGELKPGDVLTLPPDALDKVEVIAGRNQLVAKGRMGQQNGLRAVRLTWPKRNGGAEMAAATAGAPADELPDIGGLPSLPDATPDFDKGGFDGGDAAGDLGDFGGDFGAPSEEALPDLPPLDFGSEAAEFDMGEFDLGDLDGGETTDDGLADIGLDEGFASAPVDFDFDEK</sequence>
<evidence type="ECO:0000313" key="4">
    <source>
        <dbReference type="Proteomes" id="UP000054935"/>
    </source>
</evidence>